<keyword evidence="3" id="KW-0813">Transport</keyword>
<gene>
    <name evidence="9" type="ORF">GCM10011348_31530</name>
</gene>
<dbReference type="InterPro" id="IPR018093">
    <property type="entry name" value="BCCT_CS"/>
</dbReference>
<protein>
    <submittedName>
        <fullName evidence="9">BCCT family transporter</fullName>
    </submittedName>
</protein>
<feature type="transmembrane region" description="Helical" evidence="8">
    <location>
        <begin position="81"/>
        <end position="100"/>
    </location>
</feature>
<reference evidence="9 10" key="1">
    <citation type="journal article" date="2014" name="Int. J. Syst. Evol. Microbiol.">
        <title>Complete genome sequence of Corynebacterium casei LMG S-19264T (=DSM 44701T), isolated from a smear-ripened cheese.</title>
        <authorList>
            <consortium name="US DOE Joint Genome Institute (JGI-PGF)"/>
            <person name="Walter F."/>
            <person name="Albersmeier A."/>
            <person name="Kalinowski J."/>
            <person name="Ruckert C."/>
        </authorList>
    </citation>
    <scope>NUCLEOTIDE SEQUENCE [LARGE SCALE GENOMIC DNA]</scope>
    <source>
        <strain evidence="9 10">CGMCC 1.7286</strain>
    </source>
</reference>
<dbReference type="GO" id="GO:0022857">
    <property type="term" value="F:transmembrane transporter activity"/>
    <property type="evidence" value="ECO:0007669"/>
    <property type="project" value="InterPro"/>
</dbReference>
<keyword evidence="6 8" id="KW-1133">Transmembrane helix</keyword>
<evidence type="ECO:0000256" key="8">
    <source>
        <dbReference type="SAM" id="Phobius"/>
    </source>
</evidence>
<dbReference type="EMBL" id="BMLT01000008">
    <property type="protein sequence ID" value="GGO84701.1"/>
    <property type="molecule type" value="Genomic_DNA"/>
</dbReference>
<dbReference type="NCBIfam" id="TIGR00842">
    <property type="entry name" value="bcct"/>
    <property type="match status" value="1"/>
</dbReference>
<dbReference type="PANTHER" id="PTHR30047">
    <property type="entry name" value="HIGH-AFFINITY CHOLINE TRANSPORT PROTEIN-RELATED"/>
    <property type="match status" value="1"/>
</dbReference>
<name>A0A917ZJD7_9GAMM</name>
<dbReference type="Pfam" id="PF02028">
    <property type="entry name" value="BCCT"/>
    <property type="match status" value="1"/>
</dbReference>
<dbReference type="GO" id="GO:0005886">
    <property type="term" value="C:plasma membrane"/>
    <property type="evidence" value="ECO:0007669"/>
    <property type="project" value="UniProtKB-SubCell"/>
</dbReference>
<feature type="transmembrane region" description="Helical" evidence="8">
    <location>
        <begin position="219"/>
        <end position="243"/>
    </location>
</feature>
<feature type="transmembrane region" description="Helical" evidence="8">
    <location>
        <begin position="42"/>
        <end position="61"/>
    </location>
</feature>
<dbReference type="PROSITE" id="PS01303">
    <property type="entry name" value="BCCT"/>
    <property type="match status" value="1"/>
</dbReference>
<dbReference type="AlphaFoldDB" id="A0A917ZJD7"/>
<organism evidence="9 10">
    <name type="scientific">Marinobacterium nitratireducens</name>
    <dbReference type="NCBI Taxonomy" id="518897"/>
    <lineage>
        <taxon>Bacteria</taxon>
        <taxon>Pseudomonadati</taxon>
        <taxon>Pseudomonadota</taxon>
        <taxon>Gammaproteobacteria</taxon>
        <taxon>Oceanospirillales</taxon>
        <taxon>Oceanospirillaceae</taxon>
        <taxon>Marinobacterium</taxon>
    </lineage>
</organism>
<feature type="transmembrane region" description="Helical" evidence="8">
    <location>
        <begin position="429"/>
        <end position="448"/>
    </location>
</feature>
<evidence type="ECO:0000256" key="3">
    <source>
        <dbReference type="ARBA" id="ARBA00022448"/>
    </source>
</evidence>
<accession>A0A917ZJD7</accession>
<feature type="transmembrane region" description="Helical" evidence="8">
    <location>
        <begin position="499"/>
        <end position="523"/>
    </location>
</feature>
<evidence type="ECO:0000256" key="1">
    <source>
        <dbReference type="ARBA" id="ARBA00004651"/>
    </source>
</evidence>
<feature type="transmembrane region" description="Helical" evidence="8">
    <location>
        <begin position="294"/>
        <end position="322"/>
    </location>
</feature>
<evidence type="ECO:0000313" key="10">
    <source>
        <dbReference type="Proteomes" id="UP000599578"/>
    </source>
</evidence>
<feature type="transmembrane region" description="Helical" evidence="8">
    <location>
        <begin position="263"/>
        <end position="282"/>
    </location>
</feature>
<dbReference type="PANTHER" id="PTHR30047:SF7">
    <property type="entry name" value="HIGH-AFFINITY CHOLINE TRANSPORT PROTEIN"/>
    <property type="match status" value="1"/>
</dbReference>
<feature type="transmembrane region" description="Helical" evidence="8">
    <location>
        <begin position="342"/>
        <end position="365"/>
    </location>
</feature>
<comment type="caution">
    <text evidence="9">The sequence shown here is derived from an EMBL/GenBank/DDBJ whole genome shotgun (WGS) entry which is preliminary data.</text>
</comment>
<keyword evidence="5 8" id="KW-0812">Transmembrane</keyword>
<comment type="subcellular location">
    <subcellularLocation>
        <location evidence="1">Cell membrane</location>
        <topology evidence="1">Multi-pass membrane protein</topology>
    </subcellularLocation>
</comment>
<comment type="similarity">
    <text evidence="2">Belongs to the BCCT transporter (TC 2.A.15) family.</text>
</comment>
<evidence type="ECO:0000256" key="5">
    <source>
        <dbReference type="ARBA" id="ARBA00022692"/>
    </source>
</evidence>
<evidence type="ECO:0000313" key="9">
    <source>
        <dbReference type="EMBL" id="GGO84701.1"/>
    </source>
</evidence>
<evidence type="ECO:0000256" key="4">
    <source>
        <dbReference type="ARBA" id="ARBA00022475"/>
    </source>
</evidence>
<keyword evidence="7 8" id="KW-0472">Membrane</keyword>
<feature type="transmembrane region" description="Helical" evidence="8">
    <location>
        <begin position="180"/>
        <end position="198"/>
    </location>
</feature>
<evidence type="ECO:0000256" key="6">
    <source>
        <dbReference type="ARBA" id="ARBA00022989"/>
    </source>
</evidence>
<feature type="transmembrane region" description="Helical" evidence="8">
    <location>
        <begin position="377"/>
        <end position="401"/>
    </location>
</feature>
<keyword evidence="10" id="KW-1185">Reference proteome</keyword>
<dbReference type="InterPro" id="IPR000060">
    <property type="entry name" value="BCCT_transptr"/>
</dbReference>
<proteinExistence type="inferred from homology"/>
<dbReference type="RefSeq" id="WP_188861567.1">
    <property type="nucleotide sequence ID" value="NZ_BMLT01000008.1"/>
</dbReference>
<feature type="transmembrane region" description="Helical" evidence="8">
    <location>
        <begin position="475"/>
        <end position="493"/>
    </location>
</feature>
<sequence length="531" mass="56715">MNAGVKAATATAKTVTKNEYDTDYELGQDNVQIMGMDIHNPVFGVSAGLILLFIIGTLLFPAEAKVALTSARSWSIENFDWLFMIGCNVFVIFCLALIVLPVGRVRLGGTAARPEFSTFSWFSMLFAAGMGIGLMFWSVAEPVAYYTDWYGTPLNAAAKTPEGASMALGATMFHWGLHPWAIYGVVALALAFFCYNKGLPMTVRSAFYPLIGERCWGPIGNVIDILAVLATIFGLATSLGLGAQQAASGLNYLFGIENNLSTQIAVIVGVTCVALLSVARGLDGGVKLLSNINMVIAAALVALVIVLGPTLKIFGSIGTIFGSYVENIVPLSNWVGREDGTWYHGWTVFYWAWWVSWSPFVGMFIARVSKGRTVREFMTAVLLVPTLVTVVWMGVFGGTALDQAANGVGELANGISDVSLAMFQMFDNLPLTSIMSFVAVMLVLVFFITSADSGSLVIDSITSGGKTDAPMLQRLFWATLVGIIAGVLLIGGGSEALTALQAGAITTGLPFTVVLTLMCLSLYKGLRTEIY</sequence>
<dbReference type="Proteomes" id="UP000599578">
    <property type="component" value="Unassembled WGS sequence"/>
</dbReference>
<evidence type="ECO:0000256" key="7">
    <source>
        <dbReference type="ARBA" id="ARBA00023136"/>
    </source>
</evidence>
<keyword evidence="4" id="KW-1003">Cell membrane</keyword>
<feature type="transmembrane region" description="Helical" evidence="8">
    <location>
        <begin position="121"/>
        <end position="140"/>
    </location>
</feature>
<evidence type="ECO:0000256" key="2">
    <source>
        <dbReference type="ARBA" id="ARBA00005658"/>
    </source>
</evidence>